<evidence type="ECO:0000313" key="3">
    <source>
        <dbReference type="Proteomes" id="UP000741013"/>
    </source>
</evidence>
<feature type="chain" id="PRO_5046307253" description="SH3 domain-containing protein" evidence="1">
    <location>
        <begin position="26"/>
        <end position="288"/>
    </location>
</feature>
<name>A0ABS4PZV0_9PSEU</name>
<evidence type="ECO:0008006" key="4">
    <source>
        <dbReference type="Google" id="ProtNLM"/>
    </source>
</evidence>
<comment type="caution">
    <text evidence="2">The sequence shown here is derived from an EMBL/GenBank/DDBJ whole genome shotgun (WGS) entry which is preliminary data.</text>
</comment>
<proteinExistence type="predicted"/>
<keyword evidence="3" id="KW-1185">Reference proteome</keyword>
<accession>A0ABS4PZV0</accession>
<sequence length="288" mass="30861">MNRKSRRGVVALVALLAAGAFTTPAAGSTNAVADTIAGDRATVREYPGRLVLANARDRDPVQVTAYCGEWARVQVNAPHAMATPVGWVLRANLTKASKPGGLDGVPERCGIDADRWRDWVGAINAPFHSVRKVTVDGSTGWRRITFGTGVHLTASAECTPSLNYTRVGDGPDVVDAGQRVRLDLAKVSYRYVTVDGSVALISAPRAGQSYGVWSFVPSKCLQPKGREHVYFDEPVAQLENIGGLELGKSYSDATIRARGYSAGLLSPVRPSFGYWPDPEPDNRPACPV</sequence>
<keyword evidence="1" id="KW-0732">Signal</keyword>
<gene>
    <name evidence="2" type="ORF">JOM49_006477</name>
</gene>
<dbReference type="PROSITE" id="PS51318">
    <property type="entry name" value="TAT"/>
    <property type="match status" value="1"/>
</dbReference>
<dbReference type="InterPro" id="IPR006311">
    <property type="entry name" value="TAT_signal"/>
</dbReference>
<organism evidence="2 3">
    <name type="scientific">Amycolatopsis magusensis</name>
    <dbReference type="NCBI Taxonomy" id="882444"/>
    <lineage>
        <taxon>Bacteria</taxon>
        <taxon>Bacillati</taxon>
        <taxon>Actinomycetota</taxon>
        <taxon>Actinomycetes</taxon>
        <taxon>Pseudonocardiales</taxon>
        <taxon>Pseudonocardiaceae</taxon>
        <taxon>Amycolatopsis</taxon>
    </lineage>
</organism>
<dbReference type="EMBL" id="JAGGMS010000001">
    <property type="protein sequence ID" value="MBP2184951.1"/>
    <property type="molecule type" value="Genomic_DNA"/>
</dbReference>
<dbReference type="Proteomes" id="UP000741013">
    <property type="component" value="Unassembled WGS sequence"/>
</dbReference>
<reference evidence="2 3" key="1">
    <citation type="submission" date="2021-03" db="EMBL/GenBank/DDBJ databases">
        <title>Sequencing the genomes of 1000 actinobacteria strains.</title>
        <authorList>
            <person name="Klenk H.-P."/>
        </authorList>
    </citation>
    <scope>NUCLEOTIDE SEQUENCE [LARGE SCALE GENOMIC DNA]</scope>
    <source>
        <strain evidence="2 3">DSM 45510</strain>
    </source>
</reference>
<evidence type="ECO:0000256" key="1">
    <source>
        <dbReference type="SAM" id="SignalP"/>
    </source>
</evidence>
<feature type="signal peptide" evidence="1">
    <location>
        <begin position="1"/>
        <end position="25"/>
    </location>
</feature>
<protein>
    <recommendedName>
        <fullName evidence="4">SH3 domain-containing protein</fullName>
    </recommendedName>
</protein>
<evidence type="ECO:0000313" key="2">
    <source>
        <dbReference type="EMBL" id="MBP2184951.1"/>
    </source>
</evidence>
<dbReference type="RefSeq" id="WP_209667903.1">
    <property type="nucleotide sequence ID" value="NZ_JAGGMS010000001.1"/>
</dbReference>